<dbReference type="InterPro" id="IPR015946">
    <property type="entry name" value="KH_dom-like_a/b"/>
</dbReference>
<keyword evidence="1 3" id="KW-0963">Cytoplasm</keyword>
<dbReference type="RefSeq" id="WP_274150779.1">
    <property type="nucleotide sequence ID" value="NZ_CP117811.1"/>
</dbReference>
<evidence type="ECO:0000256" key="3">
    <source>
        <dbReference type="HAMAP-Rule" id="MF_00088"/>
    </source>
</evidence>
<sequence length="105" mass="11368">MLSFLKKLFGLGSSNTADYYPQPVGGDEDLVQLVKFIVVRMVDEPGEVQVRGEDNDKGFQITVKCNQSDIGKIIGKAGKNIQALRALVSGAGVRGSRRVSVEIED</sequence>
<dbReference type="PROSITE" id="PS50084">
    <property type="entry name" value="KH_TYPE_1"/>
    <property type="match status" value="1"/>
</dbReference>
<comment type="subcellular location">
    <subcellularLocation>
        <location evidence="3">Cytoplasm</location>
    </subcellularLocation>
</comment>
<dbReference type="CDD" id="cd22533">
    <property type="entry name" value="KH-II_YlqC-like"/>
    <property type="match status" value="1"/>
</dbReference>
<gene>
    <name evidence="3" type="primary">khpA</name>
    <name evidence="4" type="ORF">PQO03_01880</name>
</gene>
<reference evidence="4 5" key="1">
    <citation type="submission" date="2023-02" db="EMBL/GenBank/DDBJ databases">
        <title>Genome sequence of Lentisphaera profundi SAORIC-696.</title>
        <authorList>
            <person name="Kim e."/>
            <person name="Cho J.-C."/>
            <person name="Choi A."/>
            <person name="Kang I."/>
        </authorList>
    </citation>
    <scope>NUCLEOTIDE SEQUENCE [LARGE SCALE GENOMIC DNA]</scope>
    <source>
        <strain evidence="4 5">SAORIC-696</strain>
    </source>
</reference>
<keyword evidence="3" id="KW-0133">Cell shape</keyword>
<dbReference type="SUPFAM" id="SSF54814">
    <property type="entry name" value="Prokaryotic type KH domain (KH-domain type II)"/>
    <property type="match status" value="1"/>
</dbReference>
<proteinExistence type="inferred from homology"/>
<comment type="similarity">
    <text evidence="3">Belongs to the KhpA RNA-binding protein family.</text>
</comment>
<keyword evidence="3" id="KW-0143">Chaperone</keyword>
<dbReference type="Gene3D" id="3.30.300.20">
    <property type="match status" value="1"/>
</dbReference>
<dbReference type="PANTHER" id="PTHR34654">
    <property type="entry name" value="UPF0109 PROTEIN SCO5592"/>
    <property type="match status" value="1"/>
</dbReference>
<organism evidence="4 5">
    <name type="scientific">Lentisphaera profundi</name>
    <dbReference type="NCBI Taxonomy" id="1658616"/>
    <lineage>
        <taxon>Bacteria</taxon>
        <taxon>Pseudomonadati</taxon>
        <taxon>Lentisphaerota</taxon>
        <taxon>Lentisphaeria</taxon>
        <taxon>Lentisphaerales</taxon>
        <taxon>Lentisphaeraceae</taxon>
        <taxon>Lentisphaera</taxon>
    </lineage>
</organism>
<evidence type="ECO:0000256" key="2">
    <source>
        <dbReference type="ARBA" id="ARBA00022884"/>
    </source>
</evidence>
<evidence type="ECO:0000256" key="1">
    <source>
        <dbReference type="ARBA" id="ARBA00022490"/>
    </source>
</evidence>
<protein>
    <recommendedName>
        <fullName evidence="3">RNA-binding protein KhpA</fullName>
    </recommendedName>
    <alternativeName>
        <fullName evidence="3">KH-domain protein A</fullName>
    </alternativeName>
</protein>
<dbReference type="PANTHER" id="PTHR34654:SF1">
    <property type="entry name" value="RNA-BINDING PROTEIN KHPA"/>
    <property type="match status" value="1"/>
</dbReference>
<comment type="subunit">
    <text evidence="3">Forms a complex with KhpB.</text>
</comment>
<dbReference type="InterPro" id="IPR009019">
    <property type="entry name" value="KH_sf_prok-type"/>
</dbReference>
<dbReference type="InterPro" id="IPR020627">
    <property type="entry name" value="KhpA"/>
</dbReference>
<dbReference type="Proteomes" id="UP001214250">
    <property type="component" value="Chromosome 1"/>
</dbReference>
<name>A0ABY7VVF0_9BACT</name>
<dbReference type="Pfam" id="PF13083">
    <property type="entry name" value="KH_KhpA-B"/>
    <property type="match status" value="1"/>
</dbReference>
<evidence type="ECO:0000313" key="4">
    <source>
        <dbReference type="EMBL" id="WDE96714.1"/>
    </source>
</evidence>
<keyword evidence="2 3" id="KW-0694">RNA-binding</keyword>
<dbReference type="HAMAP" id="MF_00088">
    <property type="entry name" value="KhpA"/>
    <property type="match status" value="1"/>
</dbReference>
<evidence type="ECO:0000313" key="5">
    <source>
        <dbReference type="Proteomes" id="UP001214250"/>
    </source>
</evidence>
<accession>A0ABY7VVF0</accession>
<comment type="function">
    <text evidence="3">A probable RNA chaperone. Forms a complex with KhpB which binds to cellular RNA and controls its expression. Plays a role in peptidoglycan (PG) homeostasis and cell length regulation.</text>
</comment>
<dbReference type="EMBL" id="CP117811">
    <property type="protein sequence ID" value="WDE96714.1"/>
    <property type="molecule type" value="Genomic_DNA"/>
</dbReference>
<keyword evidence="3" id="KW-0961">Cell wall biogenesis/degradation</keyword>
<keyword evidence="5" id="KW-1185">Reference proteome</keyword>